<dbReference type="InterPro" id="IPR032799">
    <property type="entry name" value="TAXi_C"/>
</dbReference>
<dbReference type="GO" id="GO:0006508">
    <property type="term" value="P:proteolysis"/>
    <property type="evidence" value="ECO:0007669"/>
    <property type="project" value="UniProtKB-KW"/>
</dbReference>
<keyword evidence="6" id="KW-0732">Signal</keyword>
<dbReference type="EMBL" id="CM003536">
    <property type="protein sequence ID" value="RCV45084.1"/>
    <property type="molecule type" value="Genomic_DNA"/>
</dbReference>
<reference evidence="8" key="1">
    <citation type="journal article" date="2012" name="Nat. Biotechnol.">
        <title>Reference genome sequence of the model plant Setaria.</title>
        <authorList>
            <person name="Bennetzen J.L."/>
            <person name="Schmutz J."/>
            <person name="Wang H."/>
            <person name="Percifield R."/>
            <person name="Hawkins J."/>
            <person name="Pontaroli A.C."/>
            <person name="Estep M."/>
            <person name="Feng L."/>
            <person name="Vaughn J.N."/>
            <person name="Grimwood J."/>
            <person name="Jenkins J."/>
            <person name="Barry K."/>
            <person name="Lindquist E."/>
            <person name="Hellsten U."/>
            <person name="Deshpande S."/>
            <person name="Wang X."/>
            <person name="Wu X."/>
            <person name="Mitros T."/>
            <person name="Triplett J."/>
            <person name="Yang X."/>
            <person name="Ye C.Y."/>
            <person name="Mauro-Herrera M."/>
            <person name="Wang L."/>
            <person name="Li P."/>
            <person name="Sharma M."/>
            <person name="Sharma R."/>
            <person name="Ronald P.C."/>
            <person name="Panaud O."/>
            <person name="Kellogg E.A."/>
            <person name="Brutnell T.P."/>
            <person name="Doust A.N."/>
            <person name="Tuskan G.A."/>
            <person name="Rokhsar D."/>
            <person name="Devos K.M."/>
        </authorList>
    </citation>
    <scope>NUCLEOTIDE SEQUENCE [LARGE SCALE GENOMIC DNA]</scope>
    <source>
        <strain evidence="8">Yugu1</strain>
    </source>
</reference>
<evidence type="ECO:0000256" key="6">
    <source>
        <dbReference type="SAM" id="SignalP"/>
    </source>
</evidence>
<feature type="signal peptide" evidence="6">
    <location>
        <begin position="1"/>
        <end position="21"/>
    </location>
</feature>
<feature type="chain" id="PRO_5016719480" description="Peptidase A1 domain-containing protein" evidence="6">
    <location>
        <begin position="22"/>
        <end position="444"/>
    </location>
</feature>
<name>A0A368SRS8_SETIT</name>
<dbReference type="Pfam" id="PF14543">
    <property type="entry name" value="TAXi_N"/>
    <property type="match status" value="1"/>
</dbReference>
<keyword evidence="4" id="KW-0378">Hydrolase</keyword>
<dbReference type="InterPro" id="IPR032861">
    <property type="entry name" value="TAXi_N"/>
</dbReference>
<dbReference type="PROSITE" id="PS00141">
    <property type="entry name" value="ASP_PROTEASE"/>
    <property type="match status" value="1"/>
</dbReference>
<dbReference type="InterPro" id="IPR033121">
    <property type="entry name" value="PEPTIDASE_A1"/>
</dbReference>
<dbReference type="InterPro" id="IPR001969">
    <property type="entry name" value="Aspartic_peptidase_AS"/>
</dbReference>
<dbReference type="Gene3D" id="2.40.70.10">
    <property type="entry name" value="Acid Proteases"/>
    <property type="match status" value="2"/>
</dbReference>
<keyword evidence="2" id="KW-0645">Protease</keyword>
<dbReference type="CDD" id="cd05476">
    <property type="entry name" value="pepsin_A_like_plant"/>
    <property type="match status" value="1"/>
</dbReference>
<keyword evidence="3" id="KW-0064">Aspartyl protease</keyword>
<evidence type="ECO:0000256" key="3">
    <source>
        <dbReference type="ARBA" id="ARBA00022750"/>
    </source>
</evidence>
<dbReference type="SUPFAM" id="SSF50630">
    <property type="entry name" value="Acid proteases"/>
    <property type="match status" value="1"/>
</dbReference>
<dbReference type="PANTHER" id="PTHR47967:SF31">
    <property type="entry name" value="ASPARTYL PROTEASE FAMILY PROTEIN"/>
    <property type="match status" value="1"/>
</dbReference>
<dbReference type="GO" id="GO:0004190">
    <property type="term" value="F:aspartic-type endopeptidase activity"/>
    <property type="evidence" value="ECO:0007669"/>
    <property type="project" value="UniProtKB-KW"/>
</dbReference>
<evidence type="ECO:0000259" key="7">
    <source>
        <dbReference type="PROSITE" id="PS51767"/>
    </source>
</evidence>
<protein>
    <recommendedName>
        <fullName evidence="7">Peptidase A1 domain-containing protein</fullName>
    </recommendedName>
</protein>
<accession>A0A368SRS8</accession>
<dbReference type="PROSITE" id="PS51257">
    <property type="entry name" value="PROKAR_LIPOPROTEIN"/>
    <property type="match status" value="1"/>
</dbReference>
<comment type="similarity">
    <text evidence="1">Belongs to the peptidase A1 family.</text>
</comment>
<organism evidence="8">
    <name type="scientific">Setaria italica</name>
    <name type="common">Foxtail millet</name>
    <name type="synonym">Panicum italicum</name>
    <dbReference type="NCBI Taxonomy" id="4555"/>
    <lineage>
        <taxon>Eukaryota</taxon>
        <taxon>Viridiplantae</taxon>
        <taxon>Streptophyta</taxon>
        <taxon>Embryophyta</taxon>
        <taxon>Tracheophyta</taxon>
        <taxon>Spermatophyta</taxon>
        <taxon>Magnoliopsida</taxon>
        <taxon>Liliopsida</taxon>
        <taxon>Poales</taxon>
        <taxon>Poaceae</taxon>
        <taxon>PACMAD clade</taxon>
        <taxon>Panicoideae</taxon>
        <taxon>Panicodae</taxon>
        <taxon>Paniceae</taxon>
        <taxon>Cenchrinae</taxon>
        <taxon>Setaria</taxon>
    </lineage>
</organism>
<dbReference type="AlphaFoldDB" id="A0A368SRS8"/>
<dbReference type="PROSITE" id="PS51767">
    <property type="entry name" value="PEPTIDASE_A1"/>
    <property type="match status" value="1"/>
</dbReference>
<feature type="domain" description="Peptidase A1" evidence="7">
    <location>
        <begin position="82"/>
        <end position="437"/>
    </location>
</feature>
<dbReference type="InterPro" id="IPR051708">
    <property type="entry name" value="Plant_Aspart_Prot_A1"/>
</dbReference>
<sequence>MPKLALLLALLAATAISCGHAAASAVRMQLIHTDAGRGLTPHELLQRMALRSRARAARILAEAAGAQVTPGEIAGAVPDTEYLVHFSIGTPPQPVQLTLDTGSDLTWTQCRPCPSCFDQALPYFDASLSSTFAGVLTCSSSPCQALPLTSCGTDSSSSGNETCGYAYSYGDGSVTVGLLVVDTFTFVADAAAALAFGCGLNNTGTGIVVDMFKSNETGIAGFGRGALSLPSQLKADNFSYCFTAITGTTPSPVLLGLPANLFSSDPGTIQTITLIQNPARPSFYYLPLQGITVGSTNLPIPESTFAVTANGTGGTIIDSGTGMTSLPHDVYGLVLDAFVGQASLPVLNATSMSVSQLCFTVPTAGARPDVPKLVLEFEGATLDLPRENYMFEIEAAGVSATCLAVNDGGGAMTIIGNYQQQSMHVLHDLANNKLSFVPAQCDQV</sequence>
<evidence type="ECO:0000256" key="1">
    <source>
        <dbReference type="ARBA" id="ARBA00007447"/>
    </source>
</evidence>
<dbReference type="FunFam" id="2.40.70.10:FF:000033">
    <property type="entry name" value="Aspartyl protease family protein"/>
    <property type="match status" value="1"/>
</dbReference>
<evidence type="ECO:0000313" key="8">
    <source>
        <dbReference type="EMBL" id="RCV45084.1"/>
    </source>
</evidence>
<evidence type="ECO:0000256" key="4">
    <source>
        <dbReference type="ARBA" id="ARBA00022801"/>
    </source>
</evidence>
<dbReference type="InterPro" id="IPR034161">
    <property type="entry name" value="Pepsin-like_plant"/>
</dbReference>
<dbReference type="Pfam" id="PF14541">
    <property type="entry name" value="TAXi_C"/>
    <property type="match status" value="1"/>
</dbReference>
<dbReference type="PANTHER" id="PTHR47967">
    <property type="entry name" value="OS07G0603500 PROTEIN-RELATED"/>
    <property type="match status" value="1"/>
</dbReference>
<evidence type="ECO:0000256" key="2">
    <source>
        <dbReference type="ARBA" id="ARBA00022670"/>
    </source>
</evidence>
<gene>
    <name evidence="8" type="ORF">SETIT_9G424400v2</name>
</gene>
<dbReference type="OrthoDB" id="665129at2759"/>
<reference evidence="8" key="2">
    <citation type="submission" date="2015-07" db="EMBL/GenBank/DDBJ databases">
        <authorList>
            <person name="Noorani M."/>
        </authorList>
    </citation>
    <scope>NUCLEOTIDE SEQUENCE</scope>
    <source>
        <strain evidence="8">Yugu1</strain>
    </source>
</reference>
<dbReference type="InterPro" id="IPR021109">
    <property type="entry name" value="Peptidase_aspartic_dom_sf"/>
</dbReference>
<proteinExistence type="inferred from homology"/>
<keyword evidence="5" id="KW-0325">Glycoprotein</keyword>
<evidence type="ECO:0000256" key="5">
    <source>
        <dbReference type="ARBA" id="ARBA00023180"/>
    </source>
</evidence>